<evidence type="ECO:0000313" key="2">
    <source>
        <dbReference type="Proteomes" id="UP000215027"/>
    </source>
</evidence>
<dbReference type="InterPro" id="IPR051923">
    <property type="entry name" value="Glycosyl_Hydrolase_39"/>
</dbReference>
<sequence>MRVFTSLVRHSTKATRIWPLIAILVVAFLLTTVASSYSRAEEQPRATTADAPAYGVVFISSAEDRAAGSGRTPASIAQQYQNGLMTGAGWNRWPIYWKDVEEIPGAFNWVAQDATILDDLAHGLQINAILLGTPDPYMTGKRLSRPPRPRPAQLSLNAAERATPQGLFEPIFADGSDTPGAGQTPNPENKWAVFVWLAVNRYKPGGELAQANGWPAGVGVTHWEMWNEPDLDSFWDAPIEDYARLLKVGYLTAKQADPNAVVLFAGLANNFAKINYYRDVLTILAADPQAAEHGFFHDILATHSYFHAWKSWYHVYRALGTMRDFDLDKPIWLNESGVPAWDDYPGPVWDPVSALRATTAEQAAYTIQSALYALYAGADNIFHFQLYDGCGNQPAGTDFPPHNGELCDEKGQYQGKPCAGDANGLFRNPTDMSCFTQHPQPGSARPTLAAFQVLTTHVVDVEPYWRRRPGEAGVCPMQRPDGSIYLTPPQEWIAFYREATGERIVGLWSLCDRDETAIIDATSPDGRATLVYPDGHTQPIAAVDGHYTIELPAATNRNPFPGQSVNPLFPIGGAPVLLIEQDSRTMPELPYRLYLPSVVGYPPAPELKASE</sequence>
<dbReference type="PANTHER" id="PTHR12631:SF10">
    <property type="entry name" value="BETA-XYLOSIDASE-LIKE PROTEIN-RELATED"/>
    <property type="match status" value="1"/>
</dbReference>
<gene>
    <name evidence="1" type="ORF">CFX0092_A0111</name>
</gene>
<dbReference type="InterPro" id="IPR017853">
    <property type="entry name" value="GH"/>
</dbReference>
<protein>
    <submittedName>
        <fullName evidence="1">Uncharacterized protein</fullName>
    </submittedName>
</protein>
<dbReference type="OrthoDB" id="138764at2"/>
<dbReference type="KEGG" id="pbf:CFX0092_A0111"/>
<accession>A0A160SYG8</accession>
<name>A0A160SYG8_9CHLR</name>
<organism evidence="1 2">
    <name type="scientific">Candidatus Promineifilum breve</name>
    <dbReference type="NCBI Taxonomy" id="1806508"/>
    <lineage>
        <taxon>Bacteria</taxon>
        <taxon>Bacillati</taxon>
        <taxon>Chloroflexota</taxon>
        <taxon>Ardenticatenia</taxon>
        <taxon>Candidatus Promineifilales</taxon>
        <taxon>Candidatus Promineifilaceae</taxon>
        <taxon>Candidatus Promineifilum</taxon>
    </lineage>
</organism>
<dbReference type="EMBL" id="LN890655">
    <property type="protein sequence ID" value="CUS01992.2"/>
    <property type="molecule type" value="Genomic_DNA"/>
</dbReference>
<keyword evidence="2" id="KW-1185">Reference proteome</keyword>
<proteinExistence type="predicted"/>
<dbReference type="PANTHER" id="PTHR12631">
    <property type="entry name" value="ALPHA-L-IDURONIDASE"/>
    <property type="match status" value="1"/>
</dbReference>
<evidence type="ECO:0000313" key="1">
    <source>
        <dbReference type="EMBL" id="CUS01992.2"/>
    </source>
</evidence>
<dbReference type="AlphaFoldDB" id="A0A160SYG8"/>
<dbReference type="RefSeq" id="WP_095041656.1">
    <property type="nucleotide sequence ID" value="NZ_LN890655.1"/>
</dbReference>
<dbReference type="GO" id="GO:0004553">
    <property type="term" value="F:hydrolase activity, hydrolyzing O-glycosyl compounds"/>
    <property type="evidence" value="ECO:0007669"/>
    <property type="project" value="TreeGrafter"/>
</dbReference>
<reference evidence="1" key="1">
    <citation type="submission" date="2016-01" db="EMBL/GenBank/DDBJ databases">
        <authorList>
            <person name="Mcilroy J.S."/>
            <person name="Karst M S."/>
            <person name="Albertsen M."/>
        </authorList>
    </citation>
    <scope>NUCLEOTIDE SEQUENCE</scope>
    <source>
        <strain evidence="1">Cfx-K</strain>
    </source>
</reference>
<dbReference type="Gene3D" id="3.20.20.80">
    <property type="entry name" value="Glycosidases"/>
    <property type="match status" value="1"/>
</dbReference>
<dbReference type="SUPFAM" id="SSF51445">
    <property type="entry name" value="(Trans)glycosidases"/>
    <property type="match status" value="1"/>
</dbReference>
<dbReference type="Proteomes" id="UP000215027">
    <property type="component" value="Chromosome I"/>
</dbReference>